<dbReference type="Pfam" id="PF00126">
    <property type="entry name" value="HTH_1"/>
    <property type="match status" value="1"/>
</dbReference>
<dbReference type="InterPro" id="IPR005119">
    <property type="entry name" value="LysR_subst-bd"/>
</dbReference>
<protein>
    <submittedName>
        <fullName evidence="6">LysR family transcriptional regulator</fullName>
    </submittedName>
</protein>
<dbReference type="Gene3D" id="3.40.190.290">
    <property type="match status" value="1"/>
</dbReference>
<evidence type="ECO:0000256" key="4">
    <source>
        <dbReference type="ARBA" id="ARBA00023163"/>
    </source>
</evidence>
<dbReference type="RefSeq" id="WP_150438844.1">
    <property type="nucleotide sequence ID" value="NZ_VYKL01000010.1"/>
</dbReference>
<dbReference type="InterPro" id="IPR036390">
    <property type="entry name" value="WH_DNA-bd_sf"/>
</dbReference>
<dbReference type="Gene3D" id="1.10.10.10">
    <property type="entry name" value="Winged helix-like DNA-binding domain superfamily/Winged helix DNA-binding domain"/>
    <property type="match status" value="1"/>
</dbReference>
<evidence type="ECO:0000313" key="6">
    <source>
        <dbReference type="EMBL" id="KAA9028592.1"/>
    </source>
</evidence>
<dbReference type="PROSITE" id="PS50931">
    <property type="entry name" value="HTH_LYSR"/>
    <property type="match status" value="1"/>
</dbReference>
<dbReference type="SUPFAM" id="SSF46785">
    <property type="entry name" value="Winged helix' DNA-binding domain"/>
    <property type="match status" value="1"/>
</dbReference>
<accession>A0A5J5HZN9</accession>
<dbReference type="AlphaFoldDB" id="A0A5J5HZN9"/>
<evidence type="ECO:0000313" key="7">
    <source>
        <dbReference type="Proteomes" id="UP000326671"/>
    </source>
</evidence>
<dbReference type="OrthoDB" id="9785745at2"/>
<organism evidence="6 7">
    <name type="scientific">Niallia endozanthoxylica</name>
    <dbReference type="NCBI Taxonomy" id="2036016"/>
    <lineage>
        <taxon>Bacteria</taxon>
        <taxon>Bacillati</taxon>
        <taxon>Bacillota</taxon>
        <taxon>Bacilli</taxon>
        <taxon>Bacillales</taxon>
        <taxon>Bacillaceae</taxon>
        <taxon>Niallia</taxon>
    </lineage>
</organism>
<comment type="caution">
    <text evidence="6">The sequence shown here is derived from an EMBL/GenBank/DDBJ whole genome shotgun (WGS) entry which is preliminary data.</text>
</comment>
<dbReference type="Pfam" id="PF03466">
    <property type="entry name" value="LysR_substrate"/>
    <property type="match status" value="1"/>
</dbReference>
<proteinExistence type="inferred from homology"/>
<dbReference type="Proteomes" id="UP000326671">
    <property type="component" value="Unassembled WGS sequence"/>
</dbReference>
<feature type="domain" description="HTH lysR-type" evidence="5">
    <location>
        <begin position="1"/>
        <end position="58"/>
    </location>
</feature>
<dbReference type="PANTHER" id="PTHR30126:SF64">
    <property type="entry name" value="HTH-TYPE TRANSCRIPTIONAL REGULATOR CITR"/>
    <property type="match status" value="1"/>
</dbReference>
<name>A0A5J5HZN9_9BACI</name>
<evidence type="ECO:0000256" key="3">
    <source>
        <dbReference type="ARBA" id="ARBA00023125"/>
    </source>
</evidence>
<dbReference type="SUPFAM" id="SSF53850">
    <property type="entry name" value="Periplasmic binding protein-like II"/>
    <property type="match status" value="1"/>
</dbReference>
<evidence type="ECO:0000259" key="5">
    <source>
        <dbReference type="PROSITE" id="PS50931"/>
    </source>
</evidence>
<comment type="similarity">
    <text evidence="1">Belongs to the LysR transcriptional regulatory family.</text>
</comment>
<dbReference type="PANTHER" id="PTHR30126">
    <property type="entry name" value="HTH-TYPE TRANSCRIPTIONAL REGULATOR"/>
    <property type="match status" value="1"/>
</dbReference>
<evidence type="ECO:0000256" key="1">
    <source>
        <dbReference type="ARBA" id="ARBA00009437"/>
    </source>
</evidence>
<dbReference type="InterPro" id="IPR036388">
    <property type="entry name" value="WH-like_DNA-bd_sf"/>
</dbReference>
<keyword evidence="7" id="KW-1185">Reference proteome</keyword>
<evidence type="ECO:0000256" key="2">
    <source>
        <dbReference type="ARBA" id="ARBA00023015"/>
    </source>
</evidence>
<dbReference type="EMBL" id="VYKL01000010">
    <property type="protein sequence ID" value="KAA9028592.1"/>
    <property type="molecule type" value="Genomic_DNA"/>
</dbReference>
<reference evidence="6 7" key="1">
    <citation type="submission" date="2019-09" db="EMBL/GenBank/DDBJ databases">
        <title>Whole genome sequences of isolates from the Mars Exploration Rovers.</title>
        <authorList>
            <person name="Seuylemezian A."/>
            <person name="Vaishampayan P."/>
        </authorList>
    </citation>
    <scope>NUCLEOTIDE SEQUENCE [LARGE SCALE GENOMIC DNA]</scope>
    <source>
        <strain evidence="6 7">MER_TA_151</strain>
    </source>
</reference>
<keyword evidence="3" id="KW-0238">DNA-binding</keyword>
<dbReference type="InterPro" id="IPR000847">
    <property type="entry name" value="LysR_HTH_N"/>
</dbReference>
<keyword evidence="2" id="KW-0805">Transcription regulation</keyword>
<sequence length="304" mass="34778">MNFYNLSIFCKVVQLESISKTAKELLTSPAAISGHLREIERHFGVKLTERSGRNIKLTPSGLEIYKYALEIEKMDKEVKNKLSQLEQPSQSVSIGVTPVLFNLLSEALKRRYDPFTSLQLNLNPSPSFDTCKLVEKESLQFGLVSTRMITQVYQTDQLDHDIIFSVPLVIICSERHPFAGKTDVLKKDLENQPFLMTPHAKKRAKFAQSGLNFLKNIVEIGDIETIKNAVMSGKGLLAILSYPDVKEEIESGQLSIIHVQDFQFDTRFSIIYRRENRKNNEIIKNHLQKTIQQEWMQPPLLLSK</sequence>
<dbReference type="GO" id="GO:0000976">
    <property type="term" value="F:transcription cis-regulatory region binding"/>
    <property type="evidence" value="ECO:0007669"/>
    <property type="project" value="TreeGrafter"/>
</dbReference>
<gene>
    <name evidence="6" type="ORF">F4V44_04800</name>
</gene>
<dbReference type="GO" id="GO:0003700">
    <property type="term" value="F:DNA-binding transcription factor activity"/>
    <property type="evidence" value="ECO:0007669"/>
    <property type="project" value="InterPro"/>
</dbReference>
<keyword evidence="4" id="KW-0804">Transcription</keyword>